<dbReference type="AlphaFoldDB" id="A0A1T4NAR5"/>
<dbReference type="Proteomes" id="UP000190449">
    <property type="component" value="Unassembled WGS sequence"/>
</dbReference>
<evidence type="ECO:0000313" key="3">
    <source>
        <dbReference type="Proteomes" id="UP000190449"/>
    </source>
</evidence>
<protein>
    <recommendedName>
        <fullName evidence="4">YARHG domain-containing protein</fullName>
    </recommendedName>
</protein>
<feature type="chain" id="PRO_5012910830" description="YARHG domain-containing protein" evidence="1">
    <location>
        <begin position="25"/>
        <end position="287"/>
    </location>
</feature>
<dbReference type="STRING" id="28122.SAMN02745108_01539"/>
<proteinExistence type="predicted"/>
<reference evidence="2 3" key="1">
    <citation type="submission" date="2017-02" db="EMBL/GenBank/DDBJ databases">
        <authorList>
            <person name="Peterson S.W."/>
        </authorList>
    </citation>
    <scope>NUCLEOTIDE SEQUENCE [LARGE SCALE GENOMIC DNA]</scope>
    <source>
        <strain evidence="2 3">ATCC 43854</strain>
    </source>
</reference>
<organism evidence="2 3">
    <name type="scientific">Fibrobacter intestinalis</name>
    <dbReference type="NCBI Taxonomy" id="28122"/>
    <lineage>
        <taxon>Bacteria</taxon>
        <taxon>Pseudomonadati</taxon>
        <taxon>Fibrobacterota</taxon>
        <taxon>Fibrobacteria</taxon>
        <taxon>Fibrobacterales</taxon>
        <taxon>Fibrobacteraceae</taxon>
        <taxon>Fibrobacter</taxon>
    </lineage>
</organism>
<dbReference type="EMBL" id="FUWU01000023">
    <property type="protein sequence ID" value="SJZ76314.1"/>
    <property type="molecule type" value="Genomic_DNA"/>
</dbReference>
<sequence length="287" mass="33489">MNHLFQCSIFLFALFALLANSLFAFDLENCKDCVINIALEDYPDKEDIQDSNFKQHYSIPCFDILEYEGLKWGGISPTNLLDHFFLEKKSSQLSGLAGRYKLQDSTLYLTGLDICFFLQADGFYPDEKFHTKVPLNLLFPGAKDSIMASFVTGYMKYSCLNCQTNGDSTNYMNMEITFERGKISHKAFVSNSPINPITKKYFPLCGGSFNGKFWYLDNKKEYDLIEEDFFRLEKKWDHFYKYPLDTIQFKDLIDSLSPYYQKHRRNYLDSLAKEKQKQSSEKKKNGK</sequence>
<accession>A0A1T4NAR5</accession>
<dbReference type="RefSeq" id="WP_078776471.1">
    <property type="nucleotide sequence ID" value="NZ_FUWU01000023.1"/>
</dbReference>
<evidence type="ECO:0000256" key="1">
    <source>
        <dbReference type="SAM" id="SignalP"/>
    </source>
</evidence>
<name>A0A1T4NAR5_9BACT</name>
<keyword evidence="1" id="KW-0732">Signal</keyword>
<evidence type="ECO:0008006" key="4">
    <source>
        <dbReference type="Google" id="ProtNLM"/>
    </source>
</evidence>
<gene>
    <name evidence="2" type="ORF">SAMN02745108_01539</name>
</gene>
<feature type="signal peptide" evidence="1">
    <location>
        <begin position="1"/>
        <end position="24"/>
    </location>
</feature>
<evidence type="ECO:0000313" key="2">
    <source>
        <dbReference type="EMBL" id="SJZ76314.1"/>
    </source>
</evidence>